<protein>
    <recommendedName>
        <fullName evidence="4">Lipoprotein</fullName>
    </recommendedName>
</protein>
<evidence type="ECO:0008006" key="4">
    <source>
        <dbReference type="Google" id="ProtNLM"/>
    </source>
</evidence>
<dbReference type="EMBL" id="CM035444">
    <property type="protein sequence ID" value="KAH7277480.1"/>
    <property type="molecule type" value="Genomic_DNA"/>
</dbReference>
<dbReference type="OMA" id="PFDKTCK"/>
<dbReference type="AlphaFoldDB" id="A0A8T2Q1C1"/>
<comment type="caution">
    <text evidence="2">The sequence shown here is derived from an EMBL/GenBank/DDBJ whole genome shotgun (WGS) entry which is preliminary data.</text>
</comment>
<dbReference type="InterPro" id="IPR038941">
    <property type="entry name" value="At4g14100-like"/>
</dbReference>
<reference evidence="2" key="1">
    <citation type="submission" date="2021-08" db="EMBL/GenBank/DDBJ databases">
        <title>WGS assembly of Ceratopteris richardii.</title>
        <authorList>
            <person name="Marchant D.B."/>
            <person name="Chen G."/>
            <person name="Jenkins J."/>
            <person name="Shu S."/>
            <person name="Leebens-Mack J."/>
            <person name="Grimwood J."/>
            <person name="Schmutz J."/>
            <person name="Soltis P."/>
            <person name="Soltis D."/>
            <person name="Chen Z.-H."/>
        </authorList>
    </citation>
    <scope>NUCLEOTIDE SEQUENCE</scope>
    <source>
        <strain evidence="2">Whitten #5841</strain>
        <tissue evidence="2">Leaf</tissue>
    </source>
</reference>
<evidence type="ECO:0000313" key="2">
    <source>
        <dbReference type="EMBL" id="KAH7277480.1"/>
    </source>
</evidence>
<evidence type="ECO:0000313" key="3">
    <source>
        <dbReference type="Proteomes" id="UP000825935"/>
    </source>
</evidence>
<gene>
    <name evidence="2" type="ORF">KP509_39G053700</name>
</gene>
<keyword evidence="1" id="KW-0732">Signal</keyword>
<dbReference type="PANTHER" id="PTHR33880">
    <property type="entry name" value="EXPRESSED PROTEIN"/>
    <property type="match status" value="1"/>
</dbReference>
<dbReference type="Proteomes" id="UP000825935">
    <property type="component" value="Chromosome 39"/>
</dbReference>
<feature type="signal peptide" evidence="1">
    <location>
        <begin position="1"/>
        <end position="28"/>
    </location>
</feature>
<keyword evidence="3" id="KW-1185">Reference proteome</keyword>
<organism evidence="2 3">
    <name type="scientific">Ceratopteris richardii</name>
    <name type="common">Triangle waterfern</name>
    <dbReference type="NCBI Taxonomy" id="49495"/>
    <lineage>
        <taxon>Eukaryota</taxon>
        <taxon>Viridiplantae</taxon>
        <taxon>Streptophyta</taxon>
        <taxon>Embryophyta</taxon>
        <taxon>Tracheophyta</taxon>
        <taxon>Polypodiopsida</taxon>
        <taxon>Polypodiidae</taxon>
        <taxon>Polypodiales</taxon>
        <taxon>Pteridineae</taxon>
        <taxon>Pteridaceae</taxon>
        <taxon>Parkerioideae</taxon>
        <taxon>Ceratopteris</taxon>
    </lineage>
</organism>
<name>A0A8T2Q1C1_CERRI</name>
<accession>A0A8T2Q1C1</accession>
<proteinExistence type="predicted"/>
<dbReference type="OrthoDB" id="406551at2759"/>
<evidence type="ECO:0000256" key="1">
    <source>
        <dbReference type="SAM" id="SignalP"/>
    </source>
</evidence>
<dbReference type="PANTHER" id="PTHR33880:SF19">
    <property type="entry name" value="EXPRESSED PROTEIN"/>
    <property type="match status" value="1"/>
</dbReference>
<sequence length="230" mass="26493">MSRTMERLIWQFRLFALLCSLCAPFGCTQRVGADANTVTPTPWPLQFHALAFINSSSGTLQATDLWYDWPNGRNFNIIHNQLKNVLHDLEWTNGTSFYYDLDAGTCQTRIFDVGILRPDWLVDNSTYIGQQSYDGFTCNVWEKADFIVYYEDVDTKRPVGWIFYTGMTIHLMSFEEGAVLADSEWQAPAYCFEEEDSVLGKQKVIETENEPWRKFLANFGNLPGFLVDDN</sequence>
<feature type="chain" id="PRO_5035720458" description="Lipoprotein" evidence="1">
    <location>
        <begin position="29"/>
        <end position="230"/>
    </location>
</feature>